<gene>
    <name evidence="2" type="ORF">C5F44_01595</name>
</gene>
<feature type="binding site" evidence="1">
    <location>
        <position position="6"/>
    </location>
    <ligand>
        <name>Zn(2+)</name>
        <dbReference type="ChEBI" id="CHEBI:29105"/>
    </ligand>
</feature>
<dbReference type="GO" id="GO:0006284">
    <property type="term" value="P:base-excision repair"/>
    <property type="evidence" value="ECO:0007669"/>
    <property type="project" value="InterPro"/>
</dbReference>
<dbReference type="SUPFAM" id="SSF48150">
    <property type="entry name" value="DNA-glycosylase"/>
    <property type="match status" value="1"/>
</dbReference>
<accession>A0A2T4JF85</accession>
<dbReference type="Pfam" id="PF03352">
    <property type="entry name" value="Adenine_glyco"/>
    <property type="match status" value="1"/>
</dbReference>
<name>A0A2T4JF85_FUSBL</name>
<dbReference type="InterPro" id="IPR011257">
    <property type="entry name" value="DNA_glycosylase"/>
</dbReference>
<evidence type="ECO:0000256" key="1">
    <source>
        <dbReference type="PIRSR" id="PIRSR604597-1"/>
    </source>
</evidence>
<dbReference type="InterPro" id="IPR005019">
    <property type="entry name" value="Adenine_glyco"/>
</dbReference>
<dbReference type="Gene3D" id="1.10.340.30">
    <property type="entry name" value="Hypothetical protein, domain 2"/>
    <property type="match status" value="1"/>
</dbReference>
<dbReference type="PANTHER" id="PTHR30037:SF4">
    <property type="entry name" value="DNA-3-METHYLADENINE GLYCOSYLASE I"/>
    <property type="match status" value="1"/>
</dbReference>
<feature type="binding site" evidence="1">
    <location>
        <position position="176"/>
    </location>
    <ligand>
        <name>Zn(2+)</name>
        <dbReference type="ChEBI" id="CHEBI:29105"/>
    </ligand>
</feature>
<keyword evidence="1" id="KW-0862">Zinc</keyword>
<dbReference type="EMBL" id="PZKE01000001">
    <property type="protein sequence ID" value="PTE16571.1"/>
    <property type="molecule type" value="Genomic_DNA"/>
</dbReference>
<sequence>MTETRCPWCGTDPLYVSYHDTDWGRPERDPRALWEKLILDGFQAGLSWITILRKRENFRAAFHGFRPEVIATWGEDEVARLLADPGIVRHRGKIEGTLRSARAYLEIEAKEGFSPFLWSFVGGAPIQSNLASMSDALTESPESRAMSRALKARGFTFCGPTITYAFMQAVGMVNDHLVTCPAHAECAAMA</sequence>
<feature type="binding site" evidence="1">
    <location>
        <position position="19"/>
    </location>
    <ligand>
        <name>Zn(2+)</name>
        <dbReference type="ChEBI" id="CHEBI:29105"/>
    </ligand>
</feature>
<dbReference type="AlphaFoldDB" id="A0A2T4JF85"/>
<keyword evidence="1" id="KW-0479">Metal-binding</keyword>
<dbReference type="PANTHER" id="PTHR30037">
    <property type="entry name" value="DNA-3-METHYLADENINE GLYCOSYLASE 1"/>
    <property type="match status" value="1"/>
</dbReference>
<organism evidence="2 3">
    <name type="scientific">Fuscovulum blasticum DSM 2131</name>
    <dbReference type="NCBI Taxonomy" id="1188250"/>
    <lineage>
        <taxon>Bacteria</taxon>
        <taxon>Pseudomonadati</taxon>
        <taxon>Pseudomonadota</taxon>
        <taxon>Alphaproteobacteria</taxon>
        <taxon>Rhodobacterales</taxon>
        <taxon>Paracoccaceae</taxon>
        <taxon>Pseudogemmobacter</taxon>
    </lineage>
</organism>
<dbReference type="RefSeq" id="WP_107671732.1">
    <property type="nucleotide sequence ID" value="NZ_PZKE01000001.1"/>
</dbReference>
<feature type="binding site" evidence="1">
    <location>
        <position position="180"/>
    </location>
    <ligand>
        <name>Zn(2+)</name>
        <dbReference type="ChEBI" id="CHEBI:29105"/>
    </ligand>
</feature>
<evidence type="ECO:0000313" key="2">
    <source>
        <dbReference type="EMBL" id="PTE16571.1"/>
    </source>
</evidence>
<dbReference type="GO" id="GO:0046872">
    <property type="term" value="F:metal ion binding"/>
    <property type="evidence" value="ECO:0007669"/>
    <property type="project" value="UniProtKB-KW"/>
</dbReference>
<proteinExistence type="predicted"/>
<keyword evidence="3" id="KW-1185">Reference proteome</keyword>
<dbReference type="InterPro" id="IPR052891">
    <property type="entry name" value="DNA-3mA_glycosylase"/>
</dbReference>
<dbReference type="Proteomes" id="UP000241362">
    <property type="component" value="Unassembled WGS sequence"/>
</dbReference>
<evidence type="ECO:0000313" key="3">
    <source>
        <dbReference type="Proteomes" id="UP000241362"/>
    </source>
</evidence>
<comment type="caution">
    <text evidence="2">The sequence shown here is derived from an EMBL/GenBank/DDBJ whole genome shotgun (WGS) entry which is preliminary data.</text>
</comment>
<protein>
    <submittedName>
        <fullName evidence="2">DNA-3-methyladenine glycosylase I</fullName>
    </submittedName>
</protein>
<dbReference type="NCBIfam" id="TIGR00624">
    <property type="entry name" value="tag"/>
    <property type="match status" value="1"/>
</dbReference>
<reference evidence="2 3" key="1">
    <citation type="submission" date="2018-03" db="EMBL/GenBank/DDBJ databases">
        <title>Rhodobacter blasticus.</title>
        <authorList>
            <person name="Meyer T.E."/>
            <person name="Miller S."/>
            <person name="Lodha T."/>
            <person name="Gandham S."/>
            <person name="Chintalapati S."/>
            <person name="Chintalapati V.R."/>
        </authorList>
    </citation>
    <scope>NUCLEOTIDE SEQUENCE [LARGE SCALE GENOMIC DNA]</scope>
    <source>
        <strain evidence="2 3">DSM 2131</strain>
    </source>
</reference>
<dbReference type="GO" id="GO:0008725">
    <property type="term" value="F:DNA-3-methyladenine glycosylase activity"/>
    <property type="evidence" value="ECO:0007669"/>
    <property type="project" value="InterPro"/>
</dbReference>
<dbReference type="InterPro" id="IPR004597">
    <property type="entry name" value="Tag"/>
</dbReference>